<evidence type="ECO:0000259" key="2">
    <source>
        <dbReference type="Pfam" id="PF06057"/>
    </source>
</evidence>
<gene>
    <name evidence="3" type="ORF">SAMN05443550_103340</name>
</gene>
<sequence length="231" mass="25879">MKKSMIKPALCLFLLSGFWNVKAQQAQNLSDYPLHVQYKKSVKPILVYLTGDGGWNGFSEGLVNELGKNGYATVTLDTRKYFWNQKTPEGFAKDMTVILSAYMKLWNKDSFSIIGYSFGADVGSFLPAHLPDELSAKLVSVVLLSPGRSTGYVVKLKNLLNYGPTDKEKYKVYPELTKAIVPIWCIFGNEEESDFYALIKETSQLHKATIPGSHKYDDNFPAVMKAIQKGL</sequence>
<name>A0A1H4BGN2_9SPHI</name>
<feature type="domain" description="Bacterial virulence" evidence="2">
    <location>
        <begin position="46"/>
        <end position="228"/>
    </location>
</feature>
<dbReference type="InterPro" id="IPR029058">
    <property type="entry name" value="AB_hydrolase_fold"/>
</dbReference>
<dbReference type="Gene3D" id="3.40.50.1820">
    <property type="entry name" value="alpha/beta hydrolase"/>
    <property type="match status" value="1"/>
</dbReference>
<keyword evidence="4" id="KW-1185">Reference proteome</keyword>
<feature type="signal peptide" evidence="1">
    <location>
        <begin position="1"/>
        <end position="23"/>
    </location>
</feature>
<dbReference type="RefSeq" id="WP_175470506.1">
    <property type="nucleotide sequence ID" value="NZ_FNRA01000003.1"/>
</dbReference>
<evidence type="ECO:0000256" key="1">
    <source>
        <dbReference type="SAM" id="SignalP"/>
    </source>
</evidence>
<evidence type="ECO:0000313" key="4">
    <source>
        <dbReference type="Proteomes" id="UP000198850"/>
    </source>
</evidence>
<keyword evidence="1" id="KW-0732">Signal</keyword>
<protein>
    <submittedName>
        <fullName evidence="3">Virulence protein (VirJ)</fullName>
    </submittedName>
</protein>
<reference evidence="3 4" key="1">
    <citation type="submission" date="2016-10" db="EMBL/GenBank/DDBJ databases">
        <authorList>
            <person name="de Groot N.N."/>
        </authorList>
    </citation>
    <scope>NUCLEOTIDE SEQUENCE [LARGE SCALE GENOMIC DNA]</scope>
    <source>
        <strain evidence="3 4">DSM 19033</strain>
    </source>
</reference>
<proteinExistence type="predicted"/>
<dbReference type="STRING" id="425514.SAMN05443550_103340"/>
<accession>A0A1H4BGN2</accession>
<organism evidence="3 4">
    <name type="scientific">Pedobacter hartonius</name>
    <dbReference type="NCBI Taxonomy" id="425514"/>
    <lineage>
        <taxon>Bacteria</taxon>
        <taxon>Pseudomonadati</taxon>
        <taxon>Bacteroidota</taxon>
        <taxon>Sphingobacteriia</taxon>
        <taxon>Sphingobacteriales</taxon>
        <taxon>Sphingobacteriaceae</taxon>
        <taxon>Pedobacter</taxon>
    </lineage>
</organism>
<dbReference type="Proteomes" id="UP000198850">
    <property type="component" value="Unassembled WGS sequence"/>
</dbReference>
<dbReference type="InterPro" id="IPR010333">
    <property type="entry name" value="VirJ"/>
</dbReference>
<dbReference type="AlphaFoldDB" id="A0A1H4BGN2"/>
<dbReference type="EMBL" id="FNRA01000003">
    <property type="protein sequence ID" value="SEA47280.1"/>
    <property type="molecule type" value="Genomic_DNA"/>
</dbReference>
<dbReference type="SUPFAM" id="SSF53474">
    <property type="entry name" value="alpha/beta-Hydrolases"/>
    <property type="match status" value="1"/>
</dbReference>
<feature type="chain" id="PRO_5011696730" evidence="1">
    <location>
        <begin position="24"/>
        <end position="231"/>
    </location>
</feature>
<dbReference type="Pfam" id="PF06057">
    <property type="entry name" value="VirJ"/>
    <property type="match status" value="1"/>
</dbReference>
<evidence type="ECO:0000313" key="3">
    <source>
        <dbReference type="EMBL" id="SEA47280.1"/>
    </source>
</evidence>